<feature type="region of interest" description="Disordered" evidence="1">
    <location>
        <begin position="47"/>
        <end position="91"/>
    </location>
</feature>
<feature type="transmembrane region" description="Helical" evidence="2">
    <location>
        <begin position="425"/>
        <end position="450"/>
    </location>
</feature>
<accession>A0A345H9Z2</accession>
<feature type="transmembrane region" description="Helical" evidence="2">
    <location>
        <begin position="121"/>
        <end position="142"/>
    </location>
</feature>
<feature type="transmembrane region" description="Helical" evidence="2">
    <location>
        <begin position="163"/>
        <end position="187"/>
    </location>
</feature>
<feature type="transmembrane region" description="Helical" evidence="2">
    <location>
        <begin position="393"/>
        <end position="410"/>
    </location>
</feature>
<evidence type="ECO:0000313" key="3">
    <source>
        <dbReference type="EMBL" id="AXG73402.1"/>
    </source>
</evidence>
<proteinExistence type="predicted"/>
<feature type="transmembrane region" description="Helical" evidence="2">
    <location>
        <begin position="328"/>
        <end position="348"/>
    </location>
</feature>
<dbReference type="Proteomes" id="UP000253951">
    <property type="component" value="Chromosome"/>
</dbReference>
<keyword evidence="2" id="KW-0812">Transmembrane</keyword>
<dbReference type="OrthoDB" id="140980at2"/>
<feature type="transmembrane region" description="Helical" evidence="2">
    <location>
        <begin position="207"/>
        <end position="227"/>
    </location>
</feature>
<dbReference type="AlphaFoldDB" id="A0A345H9Z2"/>
<keyword evidence="4" id="KW-1185">Reference proteome</keyword>
<gene>
    <name evidence="3" type="ORF">DVK85_03800</name>
</gene>
<dbReference type="PANTHER" id="PTHR43044:SF1">
    <property type="entry name" value="QUINOL:CYTOCHROME C OXIDOREDUCTASE QUINONE-BINDING SUBUNIT 2"/>
    <property type="match status" value="1"/>
</dbReference>
<evidence type="ECO:0000256" key="2">
    <source>
        <dbReference type="SAM" id="Phobius"/>
    </source>
</evidence>
<reference evidence="3 4" key="1">
    <citation type="submission" date="2018-07" db="EMBL/GenBank/DDBJ databases">
        <title>Complete genome sequence of Flavobacterium arcticum type strain SM1502T.</title>
        <authorList>
            <person name="Li Y."/>
            <person name="Li D.-D."/>
        </authorList>
    </citation>
    <scope>NUCLEOTIDE SEQUENCE [LARGE SCALE GENOMIC DNA]</scope>
    <source>
        <strain evidence="3 4">SM1502</strain>
    </source>
</reference>
<feature type="transmembrane region" description="Helical" evidence="2">
    <location>
        <begin position="368"/>
        <end position="386"/>
    </location>
</feature>
<feature type="compositionally biased region" description="Basic and acidic residues" evidence="1">
    <location>
        <begin position="50"/>
        <end position="91"/>
    </location>
</feature>
<evidence type="ECO:0000313" key="4">
    <source>
        <dbReference type="Proteomes" id="UP000253951"/>
    </source>
</evidence>
<dbReference type="PANTHER" id="PTHR43044">
    <property type="match status" value="1"/>
</dbReference>
<feature type="transmembrane region" description="Helical" evidence="2">
    <location>
        <begin position="12"/>
        <end position="28"/>
    </location>
</feature>
<feature type="transmembrane region" description="Helical" evidence="2">
    <location>
        <begin position="285"/>
        <end position="308"/>
    </location>
</feature>
<feature type="transmembrane region" description="Helical" evidence="2">
    <location>
        <begin position="255"/>
        <end position="273"/>
    </location>
</feature>
<dbReference type="KEGG" id="fat:DVK85_03800"/>
<protein>
    <submittedName>
        <fullName evidence="3">Quinol:cytochrome C oxidoreductase</fullName>
    </submittedName>
</protein>
<keyword evidence="2" id="KW-1133">Transmembrane helix</keyword>
<dbReference type="EMBL" id="CP031188">
    <property type="protein sequence ID" value="AXG73402.1"/>
    <property type="molecule type" value="Genomic_DNA"/>
</dbReference>
<keyword evidence="2" id="KW-0472">Membrane</keyword>
<sequence>MYTFSSRLKTFSFVLIALGILGIGYSFLTAPKTVEDVEKILAAENAHGGHGADHEAGAAHGEDAHGHAAEGHHEATASHTSHGNDTHAEAGHQPDVHAAHDEHQEHLEHVLHQLKTKPWSAVYVAALFFMLLSLGALAFYAIQNAAQAGWSPVLFRVMEGISSYLIPGAIIVFILLVLGVMDMHHIFIWMDEDVVAKDHLIQAKTGYLNGPFFLIRAAIFMGGWIWYRQYSRKNSLLQDDANDNIYYKKNFKASASFLVFFIISESIMSWDWIMSVDPHWYSTLFGWYVFASFFVSGITAIALITVYLKAKGYLEYVNTSHIHDLAKFMFGISVFWTYLWFSQFMLMWYADIPEEVVYFKTRIEDYNLPFFGMLVMNFVFPVLILINTDFKRLSWIIVMAGIVILCGHYIDFFNMIMPATVGDRWFIGVGEIGAVLLFLGLFIFVVFTTLTKAPLLAKRNPLIEESKHFHY</sequence>
<name>A0A345H9Z2_9FLAO</name>
<organism evidence="3 4">
    <name type="scientific">Flavobacterium arcticum</name>
    <dbReference type="NCBI Taxonomy" id="1784713"/>
    <lineage>
        <taxon>Bacteria</taxon>
        <taxon>Pseudomonadati</taxon>
        <taxon>Bacteroidota</taxon>
        <taxon>Flavobacteriia</taxon>
        <taxon>Flavobacteriales</taxon>
        <taxon>Flavobacteriaceae</taxon>
        <taxon>Flavobacterium</taxon>
    </lineage>
</organism>
<evidence type="ECO:0000256" key="1">
    <source>
        <dbReference type="SAM" id="MobiDB-lite"/>
    </source>
</evidence>
<dbReference type="RefSeq" id="WP_114677163.1">
    <property type="nucleotide sequence ID" value="NZ_CP031188.1"/>
</dbReference>